<dbReference type="EMBL" id="CP019124">
    <property type="protein sequence ID" value="APX89332.1"/>
    <property type="molecule type" value="Genomic_DNA"/>
</dbReference>
<keyword evidence="4 6" id="KW-0808">Transferase</keyword>
<dbReference type="NCBIfam" id="TIGR04283">
    <property type="entry name" value="glyco_like_mftF"/>
    <property type="match status" value="1"/>
</dbReference>
<dbReference type="GO" id="GO:0016757">
    <property type="term" value="F:glycosyltransferase activity"/>
    <property type="evidence" value="ECO:0007669"/>
    <property type="project" value="UniProtKB-KW"/>
</dbReference>
<evidence type="ECO:0000313" key="7">
    <source>
        <dbReference type="Proteomes" id="UP000187266"/>
    </source>
</evidence>
<organism evidence="6 7">
    <name type="scientific">Brevirhabdus pacifica</name>
    <dbReference type="NCBI Taxonomy" id="1267768"/>
    <lineage>
        <taxon>Bacteria</taxon>
        <taxon>Pseudomonadati</taxon>
        <taxon>Pseudomonadota</taxon>
        <taxon>Alphaproteobacteria</taxon>
        <taxon>Rhodobacterales</taxon>
        <taxon>Paracoccaceae</taxon>
        <taxon>Brevirhabdus</taxon>
    </lineage>
</organism>
<comment type="subcellular location">
    <subcellularLocation>
        <location evidence="1">Cell membrane</location>
    </subcellularLocation>
</comment>
<dbReference type="OrthoDB" id="5291101at2"/>
<keyword evidence="5" id="KW-0472">Membrane</keyword>
<proteinExistence type="predicted"/>
<dbReference type="InterPro" id="IPR026461">
    <property type="entry name" value="Trfase_2_rSAM/seldom_assoc"/>
</dbReference>
<sequence>MRAPVSVILPTLNAAPTLPATLGALGEGLSAGLIREVILSDGGSGDATGTIAEQAGATFIKGPAGRGGQIARGVAAAGGDWFLVLHADSLLQPGWSRAVLDHLGTAPDCAGHFRLSFDADGAAPRLVAGWANLRARALGLPFGDQGLLLPRALLDRVGGYPEIPLMEDVSIARALRGHLRPLEAMIVTSAARYREEGWMRRGGRNLALQARYLAGADPARLARAYRAPKSR</sequence>
<keyword evidence="2" id="KW-1003">Cell membrane</keyword>
<dbReference type="STRING" id="1267768.BV394_06050"/>
<reference evidence="6 7" key="1">
    <citation type="submission" date="2017-01" db="EMBL/GenBank/DDBJ databases">
        <title>Genomic analysis of Xuhuaishuia manganoxidans DY6-4.</title>
        <authorList>
            <person name="Wang X."/>
        </authorList>
    </citation>
    <scope>NUCLEOTIDE SEQUENCE [LARGE SCALE GENOMIC DNA]</scope>
    <source>
        <strain evidence="6 7">DY6-4</strain>
    </source>
</reference>
<dbReference type="Gene3D" id="3.90.550.10">
    <property type="entry name" value="Spore Coat Polysaccharide Biosynthesis Protein SpsA, Chain A"/>
    <property type="match status" value="1"/>
</dbReference>
<dbReference type="AlphaFoldDB" id="A0A1U7DH70"/>
<evidence type="ECO:0000256" key="2">
    <source>
        <dbReference type="ARBA" id="ARBA00022475"/>
    </source>
</evidence>
<dbReference type="InterPro" id="IPR029044">
    <property type="entry name" value="Nucleotide-diphossugar_trans"/>
</dbReference>
<gene>
    <name evidence="6" type="ORF">BV394_06050</name>
</gene>
<evidence type="ECO:0000256" key="4">
    <source>
        <dbReference type="ARBA" id="ARBA00022679"/>
    </source>
</evidence>
<dbReference type="PANTHER" id="PTHR43646">
    <property type="entry name" value="GLYCOSYLTRANSFERASE"/>
    <property type="match status" value="1"/>
</dbReference>
<dbReference type="CDD" id="cd02522">
    <property type="entry name" value="GT_2_like_a"/>
    <property type="match status" value="1"/>
</dbReference>
<name>A0A1U7DH70_9RHOB</name>
<dbReference type="SUPFAM" id="SSF53448">
    <property type="entry name" value="Nucleotide-diphospho-sugar transferases"/>
    <property type="match status" value="1"/>
</dbReference>
<dbReference type="PANTHER" id="PTHR43646:SF2">
    <property type="entry name" value="GLYCOSYLTRANSFERASE 2-LIKE DOMAIN-CONTAINING PROTEIN"/>
    <property type="match status" value="1"/>
</dbReference>
<dbReference type="Pfam" id="PF00535">
    <property type="entry name" value="Glycos_transf_2"/>
    <property type="match status" value="1"/>
</dbReference>
<evidence type="ECO:0000256" key="5">
    <source>
        <dbReference type="ARBA" id="ARBA00023136"/>
    </source>
</evidence>
<dbReference type="RefSeq" id="WP_076979355.1">
    <property type="nucleotide sequence ID" value="NZ_CP019124.1"/>
</dbReference>
<keyword evidence="3" id="KW-0328">Glycosyltransferase</keyword>
<keyword evidence="7" id="KW-1185">Reference proteome</keyword>
<dbReference type="Proteomes" id="UP000187266">
    <property type="component" value="Chromosome"/>
</dbReference>
<accession>A0A1U7DH70</accession>
<dbReference type="GO" id="GO:0005886">
    <property type="term" value="C:plasma membrane"/>
    <property type="evidence" value="ECO:0007669"/>
    <property type="project" value="UniProtKB-SubCell"/>
</dbReference>
<evidence type="ECO:0000256" key="1">
    <source>
        <dbReference type="ARBA" id="ARBA00004236"/>
    </source>
</evidence>
<dbReference type="InterPro" id="IPR001173">
    <property type="entry name" value="Glyco_trans_2-like"/>
</dbReference>
<accession>A0A2M9DEL0</accession>
<evidence type="ECO:0000256" key="3">
    <source>
        <dbReference type="ARBA" id="ARBA00022676"/>
    </source>
</evidence>
<evidence type="ECO:0000313" key="6">
    <source>
        <dbReference type="EMBL" id="APX89332.1"/>
    </source>
</evidence>
<protein>
    <submittedName>
        <fullName evidence="6">Glycosyl transferase</fullName>
    </submittedName>
</protein>